<dbReference type="InterPro" id="IPR000073">
    <property type="entry name" value="AB_hydrolase_1"/>
</dbReference>
<sequence>MSVDVHYSVEGPEDGPVVLLAGSLGSTAEMWQHQLPALTGAGFRVVRYDLRGHGSSPVPEGPSSIADIGGDALRLLDRLGADRAHLVGLSIGGMAGMWVAANAPERIGRLALLCTSAWYGDPEGWSRRAATVREHGVGAVADAVVERWFTPGFARRSPEVVERMRATVADTSPQGYASCCAAIADMDLRGQLSRITAPTLVIAGAEDEAAPPGHAESIAAGIRDSRLRIVDGAAHLANWEQAGTVNELLLDHLRLPSGGTPHTT</sequence>
<dbReference type="PRINTS" id="PR00412">
    <property type="entry name" value="EPOXHYDRLASE"/>
</dbReference>
<dbReference type="GO" id="GO:0042952">
    <property type="term" value="P:beta-ketoadipate pathway"/>
    <property type="evidence" value="ECO:0007669"/>
    <property type="project" value="InterPro"/>
</dbReference>
<dbReference type="PANTHER" id="PTHR43798">
    <property type="entry name" value="MONOACYLGLYCEROL LIPASE"/>
    <property type="match status" value="1"/>
</dbReference>
<accession>A0A543NGZ6</accession>
<evidence type="ECO:0000259" key="1">
    <source>
        <dbReference type="Pfam" id="PF00561"/>
    </source>
</evidence>
<dbReference type="Pfam" id="PF00561">
    <property type="entry name" value="Abhydrolase_1"/>
    <property type="match status" value="1"/>
</dbReference>
<comment type="caution">
    <text evidence="2">The sequence shown here is derived from an EMBL/GenBank/DDBJ whole genome shotgun (WGS) entry which is preliminary data.</text>
</comment>
<protein>
    <submittedName>
        <fullName evidence="2">3-oxoadipate enol-lactonase</fullName>
    </submittedName>
</protein>
<reference evidence="2 3" key="1">
    <citation type="submission" date="2019-06" db="EMBL/GenBank/DDBJ databases">
        <title>Sequencing the genomes of 1000 actinobacteria strains.</title>
        <authorList>
            <person name="Klenk H.-P."/>
        </authorList>
    </citation>
    <scope>NUCLEOTIDE SEQUENCE [LARGE SCALE GENOMIC DNA]</scope>
    <source>
        <strain evidence="2 3">DSM 45015</strain>
    </source>
</reference>
<dbReference type="InterPro" id="IPR050266">
    <property type="entry name" value="AB_hydrolase_sf"/>
</dbReference>
<name>A0A543NGZ6_9ACTN</name>
<dbReference type="AlphaFoldDB" id="A0A543NGZ6"/>
<dbReference type="InterPro" id="IPR026968">
    <property type="entry name" value="PcaD/CatD"/>
</dbReference>
<dbReference type="EMBL" id="VFQC01000001">
    <property type="protein sequence ID" value="TQN31125.1"/>
    <property type="molecule type" value="Genomic_DNA"/>
</dbReference>
<dbReference type="SUPFAM" id="SSF53474">
    <property type="entry name" value="alpha/beta-Hydrolases"/>
    <property type="match status" value="1"/>
</dbReference>
<dbReference type="PRINTS" id="PR00111">
    <property type="entry name" value="ABHYDROLASE"/>
</dbReference>
<dbReference type="RefSeq" id="WP_141922382.1">
    <property type="nucleotide sequence ID" value="NZ_VFQC01000001.1"/>
</dbReference>
<dbReference type="InterPro" id="IPR029058">
    <property type="entry name" value="AB_hydrolase_fold"/>
</dbReference>
<evidence type="ECO:0000313" key="3">
    <source>
        <dbReference type="Proteomes" id="UP000317422"/>
    </source>
</evidence>
<gene>
    <name evidence="2" type="ORF">FHX37_1016</name>
</gene>
<dbReference type="Proteomes" id="UP000317422">
    <property type="component" value="Unassembled WGS sequence"/>
</dbReference>
<dbReference type="NCBIfam" id="TIGR02427">
    <property type="entry name" value="protocat_pcaD"/>
    <property type="match status" value="1"/>
</dbReference>
<feature type="domain" description="AB hydrolase-1" evidence="1">
    <location>
        <begin position="16"/>
        <end position="240"/>
    </location>
</feature>
<dbReference type="GO" id="GO:0047570">
    <property type="term" value="F:3-oxoadipate enol-lactonase activity"/>
    <property type="evidence" value="ECO:0007669"/>
    <property type="project" value="InterPro"/>
</dbReference>
<dbReference type="Gene3D" id="3.40.50.1820">
    <property type="entry name" value="alpha/beta hydrolase"/>
    <property type="match status" value="1"/>
</dbReference>
<dbReference type="OrthoDB" id="9802489at2"/>
<dbReference type="InterPro" id="IPR000639">
    <property type="entry name" value="Epox_hydrolase-like"/>
</dbReference>
<keyword evidence="3" id="KW-1185">Reference proteome</keyword>
<evidence type="ECO:0000313" key="2">
    <source>
        <dbReference type="EMBL" id="TQN31125.1"/>
    </source>
</evidence>
<organism evidence="2 3">
    <name type="scientific">Haloactinospora alba</name>
    <dbReference type="NCBI Taxonomy" id="405555"/>
    <lineage>
        <taxon>Bacteria</taxon>
        <taxon>Bacillati</taxon>
        <taxon>Actinomycetota</taxon>
        <taxon>Actinomycetes</taxon>
        <taxon>Streptosporangiales</taxon>
        <taxon>Nocardiopsidaceae</taxon>
        <taxon>Haloactinospora</taxon>
    </lineage>
</organism>
<proteinExistence type="predicted"/>